<proteinExistence type="predicted"/>
<keyword evidence="3" id="KW-1185">Reference proteome</keyword>
<protein>
    <recommendedName>
        <fullName evidence="4">Lipoprotein LpqN</fullName>
    </recommendedName>
</protein>
<evidence type="ECO:0000313" key="3">
    <source>
        <dbReference type="Proteomes" id="UP001215216"/>
    </source>
</evidence>
<feature type="chain" id="PRO_5047313223" description="Lipoprotein LpqN" evidence="1">
    <location>
        <begin position="21"/>
        <end position="207"/>
    </location>
</feature>
<name>A0ABY8FYT4_9ACTO</name>
<evidence type="ECO:0008006" key="4">
    <source>
        <dbReference type="Google" id="ProtNLM"/>
    </source>
</evidence>
<evidence type="ECO:0000256" key="1">
    <source>
        <dbReference type="SAM" id="SignalP"/>
    </source>
</evidence>
<accession>A0ABY8FYT4</accession>
<gene>
    <name evidence="2" type="ORF">P7079_05770</name>
</gene>
<feature type="signal peptide" evidence="1">
    <location>
        <begin position="1"/>
        <end position="20"/>
    </location>
</feature>
<evidence type="ECO:0000313" key="2">
    <source>
        <dbReference type="EMBL" id="WFM82910.1"/>
    </source>
</evidence>
<sequence>MKKSLAVVAALCSLALTACSSVRQPATTTGTTPSASASASASAKPTVKKYPALKSTQTLKAQAVKGGTSYTTVDGAVTLTAPSGFTALTKGTNPLSEVWLSSGKTQILLSKLGKPLTDTTKEDYLTLLAKGDSFKGFDVKPGSDVTIDGISAWSFDLITKQGATPAARIYVFEHRGITYEVTVKAGDQGGFATAEKIVLGAKLNGQA</sequence>
<dbReference type="RefSeq" id="WP_278012336.1">
    <property type="nucleotide sequence ID" value="NZ_CP121208.1"/>
</dbReference>
<organism evidence="2 3">
    <name type="scientific">Arcanobacterium canis</name>
    <dbReference type="NCBI Taxonomy" id="999183"/>
    <lineage>
        <taxon>Bacteria</taxon>
        <taxon>Bacillati</taxon>
        <taxon>Actinomycetota</taxon>
        <taxon>Actinomycetes</taxon>
        <taxon>Actinomycetales</taxon>
        <taxon>Actinomycetaceae</taxon>
        <taxon>Arcanobacterium</taxon>
    </lineage>
</organism>
<dbReference type="EMBL" id="CP121208">
    <property type="protein sequence ID" value="WFM82910.1"/>
    <property type="molecule type" value="Genomic_DNA"/>
</dbReference>
<keyword evidence="1" id="KW-0732">Signal</keyword>
<reference evidence="2 3" key="1">
    <citation type="submission" date="2023-03" db="EMBL/GenBank/DDBJ databases">
        <title>Complete genome of Arcanobacterium canis strain DSM 25104 isolated in 2010 from a canine otitis externa in Germany.</title>
        <authorList>
            <person name="Borowiak M."/>
            <person name="Kreitlow A."/>
            <person name="Malorny B."/>
            <person name="Laemmler C."/>
            <person name="Prenger-Berninghoff E."/>
            <person name="Ploetz M."/>
            <person name="Abdulmawjood A."/>
        </authorList>
    </citation>
    <scope>NUCLEOTIDE SEQUENCE [LARGE SCALE GENOMIC DNA]</scope>
    <source>
        <strain evidence="2 3">DSM 25104</strain>
    </source>
</reference>
<dbReference type="PROSITE" id="PS51257">
    <property type="entry name" value="PROKAR_LIPOPROTEIN"/>
    <property type="match status" value="1"/>
</dbReference>
<dbReference type="Proteomes" id="UP001215216">
    <property type="component" value="Chromosome"/>
</dbReference>